<name>A0A101IX31_9EURY</name>
<dbReference type="GO" id="GO:0006298">
    <property type="term" value="P:mismatch repair"/>
    <property type="evidence" value="ECO:0007669"/>
    <property type="project" value="TreeGrafter"/>
</dbReference>
<keyword evidence="6" id="KW-0408">Iron</keyword>
<evidence type="ECO:0000256" key="7">
    <source>
        <dbReference type="ARBA" id="ARBA00023014"/>
    </source>
</evidence>
<comment type="similarity">
    <text evidence="2">Belongs to the Nth/MutY family.</text>
</comment>
<comment type="caution">
    <text evidence="12">The sequence shown here is derived from an EMBL/GenBank/DDBJ whole genome shotgun (WGS) entry which is preliminary data.</text>
</comment>
<organism evidence="12 14">
    <name type="scientific">Methanoculleus marisnigri</name>
    <dbReference type="NCBI Taxonomy" id="2198"/>
    <lineage>
        <taxon>Archaea</taxon>
        <taxon>Methanobacteriati</taxon>
        <taxon>Methanobacteriota</taxon>
        <taxon>Stenosarchaea group</taxon>
        <taxon>Methanomicrobia</taxon>
        <taxon>Methanomicrobiales</taxon>
        <taxon>Methanomicrobiaceae</taxon>
        <taxon>Methanoculleus</taxon>
    </lineage>
</organism>
<keyword evidence="4" id="KW-0227">DNA damage</keyword>
<dbReference type="InterPro" id="IPR023170">
    <property type="entry name" value="HhH_base_excis_C"/>
</dbReference>
<keyword evidence="8" id="KW-0234">DNA repair</keyword>
<protein>
    <submittedName>
        <fullName evidence="12">HhH-GPD family protein</fullName>
    </submittedName>
</protein>
<dbReference type="PANTHER" id="PTHR42944">
    <property type="entry name" value="ADENINE DNA GLYCOSYLASE"/>
    <property type="match status" value="1"/>
</dbReference>
<dbReference type="Proteomes" id="UP000054323">
    <property type="component" value="Unassembled WGS sequence"/>
</dbReference>
<dbReference type="SUPFAM" id="SSF48150">
    <property type="entry name" value="DNA-glycosylase"/>
    <property type="match status" value="1"/>
</dbReference>
<keyword evidence="3" id="KW-0479">Metal-binding</keyword>
<dbReference type="EMBL" id="LGGD01000040">
    <property type="protein sequence ID" value="KUK63192.1"/>
    <property type="molecule type" value="Genomic_DNA"/>
</dbReference>
<evidence type="ECO:0000313" key="14">
    <source>
        <dbReference type="Proteomes" id="UP000054598"/>
    </source>
</evidence>
<evidence type="ECO:0000256" key="1">
    <source>
        <dbReference type="ARBA" id="ARBA00001966"/>
    </source>
</evidence>
<evidence type="ECO:0000256" key="2">
    <source>
        <dbReference type="ARBA" id="ARBA00008343"/>
    </source>
</evidence>
<dbReference type="SMART" id="SM00478">
    <property type="entry name" value="ENDO3c"/>
    <property type="match status" value="1"/>
</dbReference>
<evidence type="ECO:0000259" key="10">
    <source>
        <dbReference type="SMART" id="SM00478"/>
    </source>
</evidence>
<dbReference type="CDD" id="cd00056">
    <property type="entry name" value="ENDO3c"/>
    <property type="match status" value="1"/>
</dbReference>
<sequence length="297" mass="34022">MIPVIGTLDPDQNDRERRLLDAIREQGSTPETIRLFRDLILSHYRAHGRDLPWRRTTDPYRILVSEIMLQQTQVERVAVKYREFLEQFPDFESLARAPRSEVLLAWQGMGYNRRAIALQTTAGRVVDGYGGRLPADPDTLATFPGIGKATAAAIVAYAFNMPVVYIETNIRRIFIHFFFQDREDVRDDEILPLVEQSLPGENPREWYSALMDYGTVLKKRTANPNRRSASYARQSRFEGSDRQVRGRVLALVLEEGTVMEEQVVLRVCENPGRVRKILGDLEKEGFIAESDGAYTCR</sequence>
<dbReference type="InterPro" id="IPR003265">
    <property type="entry name" value="HhH-GPD_domain"/>
</dbReference>
<dbReference type="GO" id="GO:0034039">
    <property type="term" value="F:8-oxo-7,8-dihydroguanine DNA N-glycosylase activity"/>
    <property type="evidence" value="ECO:0007669"/>
    <property type="project" value="TreeGrafter"/>
</dbReference>
<accession>A0A101IX31</accession>
<evidence type="ECO:0000256" key="8">
    <source>
        <dbReference type="ARBA" id="ARBA00023204"/>
    </source>
</evidence>
<dbReference type="GO" id="GO:0032357">
    <property type="term" value="F:oxidized purine DNA binding"/>
    <property type="evidence" value="ECO:0007669"/>
    <property type="project" value="TreeGrafter"/>
</dbReference>
<evidence type="ECO:0000313" key="12">
    <source>
        <dbReference type="EMBL" id="KUL02918.1"/>
    </source>
</evidence>
<dbReference type="Gene3D" id="1.10.1670.10">
    <property type="entry name" value="Helix-hairpin-Helix base-excision DNA repair enzymes (C-terminal)"/>
    <property type="match status" value="1"/>
</dbReference>
<keyword evidence="7" id="KW-0411">Iron-sulfur</keyword>
<keyword evidence="9" id="KW-0326">Glycosidase</keyword>
<dbReference type="Gene3D" id="1.10.340.30">
    <property type="entry name" value="Hypothetical protein, domain 2"/>
    <property type="match status" value="1"/>
</dbReference>
<dbReference type="GO" id="GO:0051536">
    <property type="term" value="F:iron-sulfur cluster binding"/>
    <property type="evidence" value="ECO:0007669"/>
    <property type="project" value="UniProtKB-KW"/>
</dbReference>
<dbReference type="PATRIC" id="fig|2198.3.peg.398"/>
<evidence type="ECO:0000313" key="11">
    <source>
        <dbReference type="EMBL" id="KUK63192.1"/>
    </source>
</evidence>
<feature type="domain" description="HhH-GPD" evidence="10">
    <location>
        <begin position="68"/>
        <end position="216"/>
    </location>
</feature>
<dbReference type="Pfam" id="PF00730">
    <property type="entry name" value="HhH-GPD"/>
    <property type="match status" value="1"/>
</dbReference>
<dbReference type="PANTHER" id="PTHR42944:SF1">
    <property type="entry name" value="ADENINE DNA GLYCOSYLASE"/>
    <property type="match status" value="1"/>
</dbReference>
<evidence type="ECO:0000256" key="9">
    <source>
        <dbReference type="ARBA" id="ARBA00023295"/>
    </source>
</evidence>
<gene>
    <name evidence="11" type="ORF">XD82_0476</name>
    <name evidence="12" type="ORF">XE10_0581</name>
</gene>
<evidence type="ECO:0000256" key="5">
    <source>
        <dbReference type="ARBA" id="ARBA00022801"/>
    </source>
</evidence>
<evidence type="ECO:0000256" key="3">
    <source>
        <dbReference type="ARBA" id="ARBA00022723"/>
    </source>
</evidence>
<evidence type="ECO:0000256" key="4">
    <source>
        <dbReference type="ARBA" id="ARBA00022763"/>
    </source>
</evidence>
<dbReference type="InterPro" id="IPR011257">
    <property type="entry name" value="DNA_glycosylase"/>
</dbReference>
<keyword evidence="5" id="KW-0378">Hydrolase</keyword>
<reference evidence="12" key="1">
    <citation type="journal article" date="2015" name="MBio">
        <title>Genome-resolved metagenomic analysis reveals roles for candidate phyla and other microbial community members in biogeochemical transformations in oil reservoirs.</title>
        <authorList>
            <person name="Hu P."/>
            <person name="Tom L."/>
            <person name="Singh A."/>
            <person name="Thomas B.C."/>
            <person name="Baker B.J."/>
            <person name="Piceno Y.M."/>
            <person name="Andersen G.L."/>
            <person name="Banfield J.F."/>
        </authorList>
    </citation>
    <scope>NUCLEOTIDE SEQUENCE [LARGE SCALE GENOMIC DNA]</scope>
    <source>
        <strain evidence="11">62_101</strain>
        <strain evidence="12">63_41</strain>
    </source>
</reference>
<dbReference type="EMBL" id="LGHE01000045">
    <property type="protein sequence ID" value="KUL02918.1"/>
    <property type="molecule type" value="Genomic_DNA"/>
</dbReference>
<dbReference type="AlphaFoldDB" id="A0A101IX31"/>
<evidence type="ECO:0000313" key="13">
    <source>
        <dbReference type="Proteomes" id="UP000054323"/>
    </source>
</evidence>
<reference evidence="13 14" key="2">
    <citation type="journal article" date="2015" name="MBio">
        <title>Genome-Resolved Metagenomic Analysis Reveals Roles for Candidate Phyla and Other Microbial Community Members in Biogeochemical Transformations in Oil Reservoirs.</title>
        <authorList>
            <person name="Hu P."/>
            <person name="Tom L."/>
            <person name="Singh A."/>
            <person name="Thomas B.C."/>
            <person name="Baker B.J."/>
            <person name="Piceno Y.M."/>
            <person name="Andersen G.L."/>
            <person name="Banfield J.F."/>
        </authorList>
    </citation>
    <scope>NUCLEOTIDE SEQUENCE [LARGE SCALE GENOMIC DNA]</scope>
</reference>
<dbReference type="Proteomes" id="UP000054598">
    <property type="component" value="Unassembled WGS sequence"/>
</dbReference>
<dbReference type="GO" id="GO:0046872">
    <property type="term" value="F:metal ion binding"/>
    <property type="evidence" value="ECO:0007669"/>
    <property type="project" value="UniProtKB-KW"/>
</dbReference>
<proteinExistence type="inferred from homology"/>
<dbReference type="GO" id="GO:0035485">
    <property type="term" value="F:adenine/guanine mispair binding"/>
    <property type="evidence" value="ECO:0007669"/>
    <property type="project" value="TreeGrafter"/>
</dbReference>
<comment type="cofactor">
    <cofactor evidence="1">
        <name>[4Fe-4S] cluster</name>
        <dbReference type="ChEBI" id="CHEBI:49883"/>
    </cofactor>
</comment>
<evidence type="ECO:0000256" key="6">
    <source>
        <dbReference type="ARBA" id="ARBA00023004"/>
    </source>
</evidence>
<dbReference type="GO" id="GO:0000701">
    <property type="term" value="F:purine-specific mismatch base pair DNA N-glycosylase activity"/>
    <property type="evidence" value="ECO:0007669"/>
    <property type="project" value="TreeGrafter"/>
</dbReference>
<dbReference type="GO" id="GO:0006284">
    <property type="term" value="P:base-excision repair"/>
    <property type="evidence" value="ECO:0007669"/>
    <property type="project" value="InterPro"/>
</dbReference>
<dbReference type="InterPro" id="IPR044298">
    <property type="entry name" value="MIG/MutY"/>
</dbReference>